<reference evidence="1" key="1">
    <citation type="submission" date="2020-03" db="EMBL/GenBank/DDBJ databases">
        <title>The deep terrestrial virosphere.</title>
        <authorList>
            <person name="Holmfeldt K."/>
            <person name="Nilsson E."/>
            <person name="Simone D."/>
            <person name="Lopez-Fernandez M."/>
            <person name="Wu X."/>
            <person name="de Brujin I."/>
            <person name="Lundin D."/>
            <person name="Andersson A."/>
            <person name="Bertilsson S."/>
            <person name="Dopson M."/>
        </authorList>
    </citation>
    <scope>NUCLEOTIDE SEQUENCE</scope>
    <source>
        <strain evidence="1">MM415A04349</strain>
    </source>
</reference>
<dbReference type="AlphaFoldDB" id="A0A6M3JIW1"/>
<organism evidence="1">
    <name type="scientific">viral metagenome</name>
    <dbReference type="NCBI Taxonomy" id="1070528"/>
    <lineage>
        <taxon>unclassified sequences</taxon>
        <taxon>metagenomes</taxon>
        <taxon>organismal metagenomes</taxon>
    </lineage>
</organism>
<protein>
    <submittedName>
        <fullName evidence="1">Putative DNA binding, helix-turn-helix domain containing protein</fullName>
    </submittedName>
</protein>
<evidence type="ECO:0000313" key="1">
    <source>
        <dbReference type="EMBL" id="QJA69720.1"/>
    </source>
</evidence>
<dbReference type="EMBL" id="MT141730">
    <property type="protein sequence ID" value="QJA69720.1"/>
    <property type="molecule type" value="Genomic_DNA"/>
</dbReference>
<proteinExistence type="predicted"/>
<name>A0A6M3JIW1_9ZZZZ</name>
<dbReference type="InterPro" id="IPR003615">
    <property type="entry name" value="HNH_nuc"/>
</dbReference>
<gene>
    <name evidence="1" type="ORF">MM415A04349_0011</name>
</gene>
<dbReference type="CDD" id="cd00085">
    <property type="entry name" value="HNHc"/>
    <property type="match status" value="1"/>
</dbReference>
<accession>A0A6M3JIW1</accession>
<sequence>MERNVKCKRCGMIFQTVIAAEKLCVPCKPLREKEVKKACDARYKDKVRHGGKRKKIIAGCGLKCTMCGEEGSRYEIVTHHIMHDKNHKNQTMLCRSCHAKEHYPFCEKKRKRDERVRNMPKSEVENALVGRGAEEAAQFLGMSRSALFKLRKKFGLDVIKPQKIFISKSDLLAVEDMKLKEQAEILGVSIRTLCKNRQKYGLSNLPSTR</sequence>